<comment type="caution">
    <text evidence="2">The sequence shown here is derived from an EMBL/GenBank/DDBJ whole genome shotgun (WGS) entry which is preliminary data.</text>
</comment>
<proteinExistence type="predicted"/>
<dbReference type="Proteomes" id="UP000320338">
    <property type="component" value="Unassembled WGS sequence"/>
</dbReference>
<dbReference type="AlphaFoldDB" id="A0A4Y3WX08"/>
<evidence type="ECO:0000313" key="2">
    <source>
        <dbReference type="EMBL" id="GEC22801.1"/>
    </source>
</evidence>
<dbReference type="EMBL" id="BJNG01000057">
    <property type="protein sequence ID" value="GEC22801.1"/>
    <property type="molecule type" value="Genomic_DNA"/>
</dbReference>
<feature type="compositionally biased region" description="Basic residues" evidence="1">
    <location>
        <begin position="1"/>
        <end position="11"/>
    </location>
</feature>
<organism evidence="2 3">
    <name type="scientific">Pseudonocardia hydrocarbonoxydans</name>
    <dbReference type="NCBI Taxonomy" id="76726"/>
    <lineage>
        <taxon>Bacteria</taxon>
        <taxon>Bacillati</taxon>
        <taxon>Actinomycetota</taxon>
        <taxon>Actinomycetes</taxon>
        <taxon>Pseudonocardiales</taxon>
        <taxon>Pseudonocardiaceae</taxon>
        <taxon>Pseudonocardia</taxon>
    </lineage>
</organism>
<accession>A0A4Y3WX08</accession>
<name>A0A4Y3WX08_9PSEU</name>
<feature type="region of interest" description="Disordered" evidence="1">
    <location>
        <begin position="1"/>
        <end position="26"/>
    </location>
</feature>
<evidence type="ECO:0000256" key="1">
    <source>
        <dbReference type="SAM" id="MobiDB-lite"/>
    </source>
</evidence>
<dbReference type="RefSeq" id="WP_141282620.1">
    <property type="nucleotide sequence ID" value="NZ_BAAARZ010000076.1"/>
</dbReference>
<protein>
    <submittedName>
        <fullName evidence="2">Uncharacterized protein</fullName>
    </submittedName>
</protein>
<evidence type="ECO:0000313" key="3">
    <source>
        <dbReference type="Proteomes" id="UP000320338"/>
    </source>
</evidence>
<sequence>MITNRQARRAMARFAPRAPRGPFGPAVTTRGGLVSLRVPRLDGPPVALDLPPDVADALADELRQAAAQARGGDAA</sequence>
<keyword evidence="3" id="KW-1185">Reference proteome</keyword>
<feature type="compositionally biased region" description="Low complexity" evidence="1">
    <location>
        <begin position="12"/>
        <end position="26"/>
    </location>
</feature>
<reference evidence="2 3" key="1">
    <citation type="submission" date="2019-06" db="EMBL/GenBank/DDBJ databases">
        <title>Whole genome shotgun sequence of Pseudonocardia hydrocarbonoxydans NBRC 14498.</title>
        <authorList>
            <person name="Hosoyama A."/>
            <person name="Uohara A."/>
            <person name="Ohji S."/>
            <person name="Ichikawa N."/>
        </authorList>
    </citation>
    <scope>NUCLEOTIDE SEQUENCE [LARGE SCALE GENOMIC DNA]</scope>
    <source>
        <strain evidence="2 3">NBRC 14498</strain>
    </source>
</reference>
<gene>
    <name evidence="2" type="ORF">PHY01_50840</name>
</gene>